<keyword evidence="3" id="KW-1185">Reference proteome</keyword>
<keyword evidence="1" id="KW-0812">Transmembrane</keyword>
<protein>
    <submittedName>
        <fullName evidence="2">Uncharacterized protein</fullName>
    </submittedName>
</protein>
<feature type="transmembrane region" description="Helical" evidence="1">
    <location>
        <begin position="93"/>
        <end position="115"/>
    </location>
</feature>
<feature type="transmembrane region" description="Helical" evidence="1">
    <location>
        <begin position="7"/>
        <end position="30"/>
    </location>
</feature>
<keyword evidence="1" id="KW-0472">Membrane</keyword>
<evidence type="ECO:0000313" key="2">
    <source>
        <dbReference type="EMBL" id="QLM02890.1"/>
    </source>
</evidence>
<proteinExistence type="predicted"/>
<sequence>MMVKRFFQVIFGLCMLSIGLMSGTKLWFIYKDATVPTTYTVVECYYDSDYKCDYRKPNGRYMTETYGRQVWKDAKVLEGKQVTMTTPVNGTDIVLGGAMAIFFTVLGCYCIYAAFKREGES</sequence>
<gene>
    <name evidence="2" type="ORF">D3_0016</name>
</gene>
<name>A0A7D6JVK2_9CAUD</name>
<dbReference type="EMBL" id="MN102098">
    <property type="protein sequence ID" value="QLM02890.1"/>
    <property type="molecule type" value="Genomic_DNA"/>
</dbReference>
<reference evidence="2 3" key="1">
    <citation type="submission" date="2019-06" db="EMBL/GenBank/DDBJ databases">
        <title>Complete genome sequence of Aeromonas hydrophila bacteriophage D3.</title>
        <authorList>
            <person name="Rai S."/>
            <person name="Tyagi A."/>
            <person name="Kumar N."/>
            <person name="Singh N."/>
        </authorList>
    </citation>
    <scope>NUCLEOTIDE SEQUENCE [LARGE SCALE GENOMIC DNA]</scope>
</reference>
<evidence type="ECO:0000313" key="3">
    <source>
        <dbReference type="Proteomes" id="UP000319658"/>
    </source>
</evidence>
<keyword evidence="1" id="KW-1133">Transmembrane helix</keyword>
<accession>A0A7D6JVK2</accession>
<evidence type="ECO:0000256" key="1">
    <source>
        <dbReference type="SAM" id="Phobius"/>
    </source>
</evidence>
<dbReference type="Proteomes" id="UP000319658">
    <property type="component" value="Segment"/>
</dbReference>
<organism evidence="2 3">
    <name type="scientific">Aeromonas phage D3</name>
    <dbReference type="NCBI Taxonomy" id="2593327"/>
    <lineage>
        <taxon>Viruses</taxon>
        <taxon>Duplodnaviria</taxon>
        <taxon>Heunggongvirae</taxon>
        <taxon>Uroviricota</taxon>
        <taxon>Caudoviricetes</taxon>
        <taxon>Chimalliviridae</taxon>
        <taxon>Ludhianavirus</taxon>
        <taxon>Ludhianavirus D3</taxon>
    </lineage>
</organism>